<evidence type="ECO:0000313" key="2">
    <source>
        <dbReference type="WBParaSite" id="PEQ_0000251801-mRNA-1"/>
    </source>
</evidence>
<sequence length="52" mass="5808">MHFTLFYWAHGKTDGLRVSLEGFLGCRQGPGSVGKASFSIFQKISRSTICKR</sequence>
<reference evidence="2" key="1">
    <citation type="submission" date="2022-11" db="UniProtKB">
        <authorList>
            <consortium name="WormBaseParasite"/>
        </authorList>
    </citation>
    <scope>IDENTIFICATION</scope>
</reference>
<accession>A0A914R8D1</accession>
<dbReference type="Proteomes" id="UP000887564">
    <property type="component" value="Unplaced"/>
</dbReference>
<organism evidence="1 2">
    <name type="scientific">Parascaris equorum</name>
    <name type="common">Equine roundworm</name>
    <dbReference type="NCBI Taxonomy" id="6256"/>
    <lineage>
        <taxon>Eukaryota</taxon>
        <taxon>Metazoa</taxon>
        <taxon>Ecdysozoa</taxon>
        <taxon>Nematoda</taxon>
        <taxon>Chromadorea</taxon>
        <taxon>Rhabditida</taxon>
        <taxon>Spirurina</taxon>
        <taxon>Ascaridomorpha</taxon>
        <taxon>Ascaridoidea</taxon>
        <taxon>Ascarididae</taxon>
        <taxon>Parascaris</taxon>
    </lineage>
</organism>
<dbReference type="AlphaFoldDB" id="A0A914R8D1"/>
<name>A0A914R8D1_PAREQ</name>
<protein>
    <submittedName>
        <fullName evidence="2">Uncharacterized protein</fullName>
    </submittedName>
</protein>
<dbReference type="WBParaSite" id="PEQ_0000251801-mRNA-1">
    <property type="protein sequence ID" value="PEQ_0000251801-mRNA-1"/>
    <property type="gene ID" value="PEQ_0000251801"/>
</dbReference>
<keyword evidence="1" id="KW-1185">Reference proteome</keyword>
<proteinExistence type="predicted"/>
<evidence type="ECO:0000313" key="1">
    <source>
        <dbReference type="Proteomes" id="UP000887564"/>
    </source>
</evidence>